<evidence type="ECO:0000313" key="2">
    <source>
        <dbReference type="Proteomes" id="UP001150581"/>
    </source>
</evidence>
<gene>
    <name evidence="1" type="ORF">LPJ66_002727</name>
</gene>
<accession>A0ACC1IPM6</accession>
<protein>
    <submittedName>
        <fullName evidence="1">Uncharacterized protein</fullName>
    </submittedName>
</protein>
<dbReference type="EMBL" id="JANBPG010000236">
    <property type="protein sequence ID" value="KAJ1898471.1"/>
    <property type="molecule type" value="Genomic_DNA"/>
</dbReference>
<organism evidence="1 2">
    <name type="scientific">Kickxella alabastrina</name>
    <dbReference type="NCBI Taxonomy" id="61397"/>
    <lineage>
        <taxon>Eukaryota</taxon>
        <taxon>Fungi</taxon>
        <taxon>Fungi incertae sedis</taxon>
        <taxon>Zoopagomycota</taxon>
        <taxon>Kickxellomycotina</taxon>
        <taxon>Kickxellomycetes</taxon>
        <taxon>Kickxellales</taxon>
        <taxon>Kickxellaceae</taxon>
        <taxon>Kickxella</taxon>
    </lineage>
</organism>
<comment type="caution">
    <text evidence="1">The sequence shown here is derived from an EMBL/GenBank/DDBJ whole genome shotgun (WGS) entry which is preliminary data.</text>
</comment>
<name>A0ACC1IPM6_9FUNG</name>
<sequence length="685" mass="78329">MQFYLDEADAVPICLFAPNNAPSREPHHHALSTYHDDHHPQEQEQEQQQHRSVPGHPYIQFVEDSDLDGNYPFDAFQDLRGAYASSPLTEVQSRMRSIQHQRAQAQLYRALLEQQLREHEQRERALYEEQMRLEHQRRTHARVAAERARAAYLGRMQEEERHRQMQELSRARQEKAVADRKGGDEDEAVFYPPFHFFGHILDNQIKNQDSIERKRAEKSALTNLLETYFGHEEPAEKKQNEEQDLKRARCQQTVKQETELSSPSMPQASPPSALKSPVRMASPEAAAKAGTALAGATRTLPAFGVRSSQLDPAVLDNVLRVVHNRLDEIAKEEEHKKTPEKTPEKAETKPESSEDDKIHVNIIDEAAAPADKPQTANRPASAQKGVEIEEPVDYSKLADSLRRRVNGLSDNNTFVPPSPHLGSDTEDEQSDCPATKQPSNNNSGEHTDSEFASMMDSCKSQLRNLQDATKNPDSEAARNRRRHRRHRHNRRLRRSRSRRAQRPSKDNVPASSPDQAQAQTQAPAPKVQAEDSEQERQKRAVNTMESYILGQRKMRKAHKILESLRTLRQIDDDLEKVRQDYNWRLRNLQLSFVSDNKGNLKLAYNSSNKDFHEYQEVLQRLLIKLDSVESFGDDAVRSKRKNVVKKIQATLDALDRFVADQESEISESSVAEDSLADESSNGDWF</sequence>
<reference evidence="1" key="1">
    <citation type="submission" date="2022-07" db="EMBL/GenBank/DDBJ databases">
        <title>Phylogenomic reconstructions and comparative analyses of Kickxellomycotina fungi.</title>
        <authorList>
            <person name="Reynolds N.K."/>
            <person name="Stajich J.E."/>
            <person name="Barry K."/>
            <person name="Grigoriev I.V."/>
            <person name="Crous P."/>
            <person name="Smith M.E."/>
        </authorList>
    </citation>
    <scope>NUCLEOTIDE SEQUENCE</scope>
    <source>
        <strain evidence="1">Benny 63K</strain>
    </source>
</reference>
<proteinExistence type="predicted"/>
<dbReference type="Proteomes" id="UP001150581">
    <property type="component" value="Unassembled WGS sequence"/>
</dbReference>
<keyword evidence="2" id="KW-1185">Reference proteome</keyword>
<evidence type="ECO:0000313" key="1">
    <source>
        <dbReference type="EMBL" id="KAJ1898471.1"/>
    </source>
</evidence>